<dbReference type="PDB" id="9NFF">
    <property type="method" value="X-ray"/>
    <property type="resolution" value="2.00 A"/>
    <property type="chains" value="A/B/C=2-150"/>
</dbReference>
<reference evidence="5 6" key="3">
    <citation type="journal article" date="2011" name="Bioorg. Chem.">
        <title>Crystal structures of native and inactivated cis-3-chloroacrylic acid dehalogenase: Implications for the catalytic and inactivation mechanisms.</title>
        <authorList>
            <person name="Guo Y."/>
            <person name="Serrano H."/>
            <person name="Johnson W.H."/>
            <person name="Ernst S."/>
            <person name="Hackert M.L."/>
            <person name="Whitman C.P."/>
        </authorList>
    </citation>
    <scope>X-RAY CRYSTALLOGRAPHY (1.65 ANGSTROMS) OF 3-150</scope>
</reference>
<dbReference type="PDB" id="2FLT">
    <property type="method" value="X-ray"/>
    <property type="resolution" value="2.10 A"/>
    <property type="chains" value="A=2-150"/>
</dbReference>
<dbReference type="PDBsum" id="3MF7"/>
<dbReference type="PDB" id="9NFH">
    <property type="method" value="X-ray"/>
    <property type="resolution" value="1.32 A"/>
    <property type="chains" value="A=2-150"/>
</dbReference>
<name>Q6VPE5_9CORY</name>
<dbReference type="Gene3D" id="3.30.429.10">
    <property type="entry name" value="Macrophage Migration Inhibitory Factor"/>
    <property type="match status" value="1"/>
</dbReference>
<reference evidence="14" key="14">
    <citation type="submission" date="2025-02" db="PDB data bank">
        <title>cis-CaaD Y103F mutant apo.</title>
        <authorList>
            <person name="Silva K."/>
            <person name="Geiger J.H."/>
            <person name="Draths K."/>
        </authorList>
    </citation>
    <scope>X-RAY CRYSTALLOGRAPHY (2.20 ANGSTROMS) OF 2-150</scope>
</reference>
<dbReference type="EMBL" id="AY334362">
    <property type="protein sequence ID" value="AAR00932.1"/>
    <property type="molecule type" value="Genomic_DNA"/>
</dbReference>
<reference evidence="22" key="9">
    <citation type="submission" date="2025-02" db="PDB data bank">
        <title>cis-CaaD E114Q.</title>
        <authorList>
            <person name="Silva K."/>
            <person name="Geiger J.H."/>
            <person name="Draths K."/>
        </authorList>
    </citation>
    <scope>X-RAY CRYSTALLOGRAPHY (1.80 ANGSTROMS) OF 2-150</scope>
</reference>
<dbReference type="PDB" id="9NGA">
    <property type="method" value="X-ray"/>
    <property type="resolution" value="2.40 A"/>
    <property type="chains" value="A/B/C=2-150"/>
</dbReference>
<dbReference type="PDB" id="9NGL">
    <property type="method" value="X-ray"/>
    <property type="resolution" value="1.80 A"/>
    <property type="chains" value="A/B/C=2-150"/>
</dbReference>
<evidence type="ECO:0007829" key="18">
    <source>
        <dbReference type="PDB" id="9NG9"/>
    </source>
</evidence>
<dbReference type="PDB" id="9NF1">
    <property type="method" value="X-ray"/>
    <property type="resolution" value="1.60 A"/>
    <property type="chains" value="A/B/C=2-150"/>
</dbReference>
<evidence type="ECO:0007829" key="3">
    <source>
        <dbReference type="PDB" id="2FLT"/>
    </source>
</evidence>
<evidence type="ECO:0007829" key="4">
    <source>
        <dbReference type="PDB" id="2FLZ"/>
    </source>
</evidence>
<dbReference type="SABIO-RK" id="Q6VPE5"/>
<dbReference type="PDB" id="9O2O">
    <property type="method" value="X-ray"/>
    <property type="resolution" value="1.93 A"/>
    <property type="chains" value="A/B/C=2-150"/>
</dbReference>
<dbReference type="SUPFAM" id="SSF55331">
    <property type="entry name" value="Tautomerase/MIF"/>
    <property type="match status" value="1"/>
</dbReference>
<reference evidence="11" key="8">
    <citation type="submission" date="2025-02" db="PDB data bank">
        <title>cis-CaaD E114N mutant with acetylenecarboxylic acid substrate and hydration product malonic semialdehyde.</title>
        <authorList>
            <person name="Silva K."/>
            <person name="Geiger J.H."/>
            <person name="Draths K."/>
        </authorList>
    </citation>
    <scope>X-RAY CRYSTALLOGRAPHY (2.30 ANGSTROMS) OF 2-150</scope>
</reference>
<reference evidence="13" key="18">
    <citation type="submission" date="2025-02" db="PDB data bank">
        <title>Native cis-CaaD.</title>
        <authorList>
            <person name="Silva K."/>
            <person name="Geiger J.H."/>
            <person name="Draths K."/>
        </authorList>
    </citation>
    <scope>X-RAY CRYSTALLOGRAPHY (1.32 ANGSTROMS) OF 2-150</scope>
</reference>
<dbReference type="PDB" id="9NGB">
    <property type="method" value="X-ray"/>
    <property type="resolution" value="2.50 A"/>
    <property type="chains" value="A=2-120"/>
</dbReference>
<dbReference type="PDB" id="9NG5">
    <property type="method" value="X-ray"/>
    <property type="resolution" value="2.28 A"/>
    <property type="chains" value="A/B/C=2-150"/>
</dbReference>
<dbReference type="InterPro" id="IPR014347">
    <property type="entry name" value="Tautomerase/MIF_sf"/>
</dbReference>
<reference evidence="23" key="22">
    <citation type="submission" date="2025-04" db="PDB data bank">
        <title>cis-CaaD Y103F mutant soaked with cis-3-chloroacrylic acid.</title>
        <authorList>
            <person name="Silva K."/>
            <person name="Geiger J.H."/>
            <person name="Draths K."/>
        </authorList>
    </citation>
    <scope>X-RAY CRYSTALLOGRAPHY (2.20 ANGSTROMS) OF 2-150</scope>
</reference>
<evidence type="ECO:0000259" key="1">
    <source>
        <dbReference type="Pfam" id="PF14832"/>
    </source>
</evidence>
<feature type="domain" description="Tautomerase cis-CaaD-like" evidence="1">
    <location>
        <begin position="1"/>
        <end position="129"/>
    </location>
</feature>
<reference evidence="7" key="5">
    <citation type="submission" date="2025-02" db="PDB data bank">
        <title>cis-CaaD E114D mutant with a covalent acrylate intermediate of the hydration of acetylenecarboxylic acid.</title>
        <authorList>
            <person name="Silva K."/>
            <person name="Geiger J.H."/>
            <person name="Draths K."/>
        </authorList>
    </citation>
    <scope>X-RAY CRYSTALLOGRAPHY (2.51 ANGSTROMS)</scope>
</reference>
<evidence type="ECO:0007829" key="10">
    <source>
        <dbReference type="PDB" id="9NF9"/>
    </source>
</evidence>
<sequence length="150" mass="16756">MPVYMVYVSQDRLTPSAKHAVAKAITDAHRGLTGTQHFLAQVNFQEQPAGNVFLGGVQQGGDTIFVHGLHREGRSADLKGQLAQRIVDDVSVAAEIDRKHIWVYFGEMPAQQMVEYGRFLPQPGHEGEWFDNLSSDERAFMETNVDVSRT</sequence>
<gene>
    <name evidence="2" type="primary">cis-caaD</name>
</gene>
<dbReference type="PDB" id="9NG7">
    <property type="method" value="X-ray"/>
    <property type="resolution" value="1.80 A"/>
    <property type="chains" value="A/B/C=2-150"/>
</dbReference>
<dbReference type="AlphaFoldDB" id="Q6VPE5"/>
<organism evidence="2">
    <name type="scientific">coryneform bacterium</name>
    <dbReference type="NCBI Taxonomy" id="1728"/>
    <lineage>
        <taxon>Bacteria</taxon>
        <taxon>Bacillati</taxon>
        <taxon>Actinomycetota</taxon>
        <taxon>Actinomycetes</taxon>
        <taxon>Mycobacteriales</taxon>
        <taxon>Corynebacteriaceae</taxon>
    </lineage>
</organism>
<feature type="binding site" evidence="3">
    <location>
        <position position="74"/>
    </location>
    <ligand>
        <name>(R)-lactate</name>
        <dbReference type="ChEBI" id="CHEBI:16004"/>
    </ligand>
</feature>
<evidence type="ECO:0007829" key="13">
    <source>
        <dbReference type="PDB" id="9NFH"/>
    </source>
</evidence>
<reference evidence="16" key="10">
    <citation type="submission" date="2025-02" db="PDB data bank">
        <title>cis-CaaD H28A mutant.</title>
        <authorList>
            <person name="Silva K."/>
            <person name="Geiger J.H."/>
            <person name="Draths K."/>
        </authorList>
    </citation>
    <scope>X-RAY CRYSTALLOGRAPHY (1.80 ANGSTROMS) OF 2-150</scope>
</reference>
<evidence type="ECO:0007829" key="19">
    <source>
        <dbReference type="PDB" id="9NGA"/>
    </source>
</evidence>
<dbReference type="PDBsum" id="2FLT"/>
<keyword evidence="3 4" id="KW-0002">3D-structure</keyword>
<accession>Q6VPE5</accession>
<dbReference type="PDB" id="9NF3">
    <property type="method" value="X-ray"/>
    <property type="resolution" value="1.80 A"/>
    <property type="chains" value="A/B/C=2-150"/>
</dbReference>
<reference evidence="3 4" key="2">
    <citation type="journal article" date="2007" name="J. Biol. Chem.">
        <title>Crystal structures of native and inactivated cis-3-chloroacrylic acid dehalogenase. Structural basis for substrate specificity and inactivation by (R)-oxirane-2-carboxylate.</title>
        <authorList>
            <person name="de Jong R.M."/>
            <person name="Bazzacco P."/>
            <person name="Poelarends G.J."/>
            <person name="Johnson W.H."/>
            <person name="Kim Y.J."/>
            <person name="Burks E.A."/>
            <person name="Serrano H."/>
            <person name="Thunnissen A.M."/>
            <person name="Whitman C.P."/>
            <person name="Dijkstra B.W."/>
        </authorList>
    </citation>
    <scope>X-RAY CRYSTALLOGRAPHY (2.10 ANGSTROMS) OF 2-150 IN COMPLEX WITH LACTATE</scope>
</reference>
<dbReference type="EvolutionaryTrace" id="Q6VPE5"/>
<evidence type="ECO:0007829" key="14">
    <source>
        <dbReference type="PDB" id="9NG4"/>
    </source>
</evidence>
<dbReference type="PDB" id="2FLZ">
    <property type="method" value="X-ray"/>
    <property type="resolution" value="2.75 A"/>
    <property type="chains" value="A/B/C=2-150"/>
</dbReference>
<reference evidence="17" key="11">
    <citation type="submission" date="2025-02" db="PDB data bank">
        <title>cis-CaaD T34A mutant apo.</title>
        <authorList>
            <person name="Silva K."/>
            <person name="Geiger J.H."/>
            <person name="Draths K."/>
        </authorList>
    </citation>
    <scope>X-RAY CRYSTALLOGRAPHY (2.51 ANGSTROMS)</scope>
</reference>
<dbReference type="PDB" id="9NFD">
    <property type="method" value="X-ray"/>
    <property type="resolution" value="2.30 A"/>
    <property type="chains" value="A/B/C=2-150"/>
</dbReference>
<dbReference type="PDB" id="3MF7">
    <property type="method" value="X-ray"/>
    <property type="resolution" value="1.65 A"/>
    <property type="chains" value="A=2-150"/>
</dbReference>
<reference evidence="12" key="17">
    <citation type="submission" date="2025-02" db="PDB data bank">
        <title>Native cis-CaaD with acetylenecarboxylic acid substrate.</title>
        <authorList>
            <person name="Silva K."/>
            <person name="Geiger J.H."/>
            <person name="Draths K."/>
        </authorList>
    </citation>
    <scope>X-RAY CRYSTALLOGRAPHY (2.00 ANGSTROMS) OF 2-150</scope>
</reference>
<dbReference type="PDBsum" id="3MF8"/>
<feature type="binding site" evidence="3">
    <location>
        <position position="29"/>
    </location>
    <ligand>
        <name>(R)-lactate</name>
        <dbReference type="ChEBI" id="CHEBI:16004"/>
    </ligand>
</feature>
<feature type="binding site" evidence="3">
    <location>
        <position position="115"/>
    </location>
    <ligand>
        <name>(R)-lactate</name>
        <dbReference type="ChEBI" id="CHEBI:16004"/>
    </ligand>
</feature>
<evidence type="ECO:0000313" key="2">
    <source>
        <dbReference type="EMBL" id="AAR00932.1"/>
    </source>
</evidence>
<reference evidence="9" key="6">
    <citation type="submission" date="2025-02" db="PDB data bank">
        <title>cis-CaaD E114D mutant with a covalent ethylene intermediate of the hydration and decarboxylation of acetylenecarboxylic acid.</title>
        <authorList>
            <person name="Silva K."/>
            <person name="Geiger J.H."/>
            <person name="Draths K."/>
        </authorList>
    </citation>
    <scope>X-RAY CRYSTALLOGRAPHY (1.80 ANGSTROMS) OF 2-150</scope>
</reference>
<dbReference type="InterPro" id="IPR028116">
    <property type="entry name" value="Cis-CaaD-like"/>
</dbReference>
<evidence type="ECO:0007829" key="8">
    <source>
        <dbReference type="PDB" id="9NF1"/>
    </source>
</evidence>
<reference evidence="10" key="7">
    <citation type="submission" date="2025-02" db="PDB data bank">
        <title>cis-CaaD E114N mutant apo.</title>
        <authorList>
            <person name="Silva K."/>
            <person name="Geiger J.H."/>
            <person name="Draths K."/>
        </authorList>
    </citation>
    <scope>X-RAY CRYSTALLOGRAPHY (2.51 ANGSTROMS)</scope>
</reference>
<dbReference type="PDB" id="9NG8">
    <property type="method" value="X-ray"/>
    <property type="resolution" value="2.51 A"/>
    <property type="chains" value="A/B/C=1-150"/>
</dbReference>
<dbReference type="PDB" id="9NF9">
    <property type="method" value="X-ray"/>
    <property type="resolution" value="2.51 A"/>
    <property type="chains" value="A/B/C=1-150"/>
</dbReference>
<feature type="binding site" evidence="3">
    <location>
        <position position="71"/>
    </location>
    <ligand>
        <name>(R)-lactate</name>
        <dbReference type="ChEBI" id="CHEBI:16004"/>
    </ligand>
</feature>
<dbReference type="PDB" id="3MF8">
    <property type="method" value="X-ray"/>
    <property type="resolution" value="2.01 A"/>
    <property type="chains" value="A=2-150"/>
</dbReference>
<evidence type="ECO:0007829" key="17">
    <source>
        <dbReference type="PDB" id="9NG8"/>
    </source>
</evidence>
<reference evidence="8" key="4">
    <citation type="submission" date="2025-02" db="PDB data bank">
        <title>cis-CaaD E114D apo.</title>
        <authorList>
            <person name="Silva K."/>
            <person name="Geiger J.H."/>
            <person name="Draths K."/>
        </authorList>
    </citation>
    <scope>X-RAY CRYSTALLOGRAPHY (1.60 ANGSTROMS) OF 2-150</scope>
</reference>
<evidence type="ECO:0007829" key="24">
    <source>
        <dbReference type="PDB" id="9O2O"/>
    </source>
</evidence>
<dbReference type="PDB" id="9NG4">
    <property type="method" value="X-ray"/>
    <property type="resolution" value="2.20 A"/>
    <property type="chains" value="A/B/C=2-150"/>
</dbReference>
<reference evidence="19" key="13">
    <citation type="submission" date="2025-02" db="PDB data bank">
        <title>cis-CaaD T34A mutant soaked with cis-3-chloroacrylic acid.</title>
        <authorList>
            <person name="Silva K."/>
            <person name="Geiger J.H."/>
            <person name="Draths K."/>
        </authorList>
    </citation>
    <scope>X-RAY CRYSTALLOGRAPHY (2.40 ANGSTROMS) OF 2-150</scope>
</reference>
<dbReference type="PDB" id="9NGD">
    <property type="method" value="X-ray"/>
    <property type="resolution" value="2.70 A"/>
    <property type="chains" value="A=3-120"/>
</dbReference>
<dbReference type="Pfam" id="PF14832">
    <property type="entry name" value="Tautomerase_3"/>
    <property type="match status" value="1"/>
</dbReference>
<evidence type="ECO:0007829" key="15">
    <source>
        <dbReference type="PDB" id="9NG5"/>
    </source>
</evidence>
<evidence type="ECO:0007829" key="12">
    <source>
        <dbReference type="PDB" id="9NFF"/>
    </source>
</evidence>
<reference evidence="24" key="20">
    <citation type="submission" date="2025-04" db="PDB data bank">
        <title>cis-CaaD E114Q mutant with a covalent hydroxypropionate intermediate of the hydration of acetylenecarboxylic acid.</title>
        <authorList>
            <person name="Silva K."/>
            <person name="Geiger J.H."/>
            <person name="Draths K."/>
        </authorList>
    </citation>
    <scope>X-RAY CRYSTALLOGRAPHY (1.93 ANGSTROMS) OF 2-150</scope>
</reference>
<evidence type="ECO:0007829" key="9">
    <source>
        <dbReference type="PDB" id="9NF3"/>
    </source>
</evidence>
<evidence type="ECO:0007829" key="21">
    <source>
        <dbReference type="PDB" id="9NGD"/>
    </source>
</evidence>
<proteinExistence type="evidence at protein level"/>
<reference evidence="20" key="19">
    <citation type="submission" date="2025-02" db="PDB data bank">
        <title>truncated cis-CaaD.</title>
        <authorList>
            <person name="Silva K."/>
            <person name="Geiger J.H."/>
            <person name="Draths K."/>
        </authorList>
    </citation>
    <scope>X-RAY CRYSTALLOGRAPHY (2.50 ANGSTROMS) OF 2-120</scope>
</reference>
<evidence type="ECO:0007829" key="22">
    <source>
        <dbReference type="PDB" id="9NGL"/>
    </source>
</evidence>
<dbReference type="KEGG" id="ag:AAR00932"/>
<reference evidence="15" key="15">
    <citation type="submission" date="2025-02" db="PDB data bank">
        <title>cis-CaaD Y103F mutant soaked with acetylencarboxylic acid.</title>
        <authorList>
            <person name="Silva K."/>
            <person name="Geiger J.H."/>
            <person name="Draths K."/>
        </authorList>
    </citation>
    <scope>X-RAY CRYSTALLOGRAPHY (2.28 ANGSTROMS) OF 2-150</scope>
</reference>
<evidence type="ECO:0007829" key="6">
    <source>
        <dbReference type="PDB" id="3MF8"/>
    </source>
</evidence>
<reference evidence="21" key="16">
    <citation type="submission" date="2025-02" db="PDB data bank">
        <title>cis-CaaD/Cg10062 chimera.</title>
        <authorList>
            <person name="Silva K."/>
            <person name="Geiger J.H."/>
            <person name="Draths K."/>
        </authorList>
    </citation>
    <scope>X-RAY CRYSTALLOGRAPHY (2.70 ANGSTROMS) OF 2-120</scope>
</reference>
<evidence type="ECO:0007829" key="20">
    <source>
        <dbReference type="PDB" id="9NGB"/>
    </source>
</evidence>
<evidence type="ECO:0007829" key="11">
    <source>
        <dbReference type="PDB" id="9NFD"/>
    </source>
</evidence>
<dbReference type="PDB" id="9O2N">
    <property type="method" value="X-ray"/>
    <property type="resolution" value="2.20 A"/>
    <property type="chains" value="A/B/C=2-150"/>
</dbReference>
<protein>
    <submittedName>
        <fullName evidence="2">Cis-3-chloroacrylic acid dehalogenase</fullName>
    </submittedName>
</protein>
<evidence type="ECO:0007829" key="25">
    <source>
        <dbReference type="PDB" id="9O2P"/>
    </source>
</evidence>
<reference evidence="18" key="12">
    <citation type="submission" date="2025-02" db="PDB data bank">
        <title>cis-CaaD T34A mutant soaked with acetylenecarboxylic acid.</title>
        <authorList>
            <person name="Silva K."/>
            <person name="Geiger J.H."/>
            <person name="Draths K."/>
        </authorList>
    </citation>
    <scope>X-RAY CRYSTALLOGRAPHY (2.35 ANGSTROMS)</scope>
</reference>
<dbReference type="PDBsum" id="2FLZ"/>
<evidence type="ECO:0007829" key="5">
    <source>
        <dbReference type="PDB" id="3MF7"/>
    </source>
</evidence>
<dbReference type="PDB" id="9O2P">
    <property type="method" value="X-ray"/>
    <property type="resolution" value="2.20 A"/>
    <property type="chains" value="A/B/C=2-150"/>
</dbReference>
<evidence type="ECO:0007829" key="7">
    <source>
        <dbReference type="PDB" id="9NER"/>
    </source>
</evidence>
<dbReference type="SMR" id="Q6VPE5"/>
<evidence type="ECO:0007829" key="23">
    <source>
        <dbReference type="PDB" id="9O2N"/>
    </source>
</evidence>
<dbReference type="PDB" id="9NG9">
    <property type="method" value="X-ray"/>
    <property type="resolution" value="2.35 A"/>
    <property type="chains" value="A/B/C=1-150"/>
</dbReference>
<evidence type="ECO:0007829" key="16">
    <source>
        <dbReference type="PDB" id="9NG7"/>
    </source>
</evidence>
<reference evidence="25" key="21">
    <citation type="submission" date="2025-04" db="PDB data bank">
        <title>cis-CaaD E114Q mutant with covalent intermediates of the hydration and decarboxylation of acetylenecarboxylic acid.</title>
        <authorList>
            <person name="Silva K."/>
            <person name="Geiger J.H."/>
            <person name="Draths K."/>
        </authorList>
    </citation>
    <scope>X-RAY CRYSTALLOGRAPHY (2.20 ANGSTROMS) OF 2-150</scope>
</reference>
<dbReference type="PDB" id="9NER">
    <property type="method" value="X-ray"/>
    <property type="resolution" value="2.51 A"/>
    <property type="chains" value="A/B/C=1-150"/>
</dbReference>
<reference evidence="2" key="1">
    <citation type="journal article" date="2004" name="Biochemistry">
        <title>Cloning, expression, and characterization of a cis-3-chloroacrylic acid dehalogenase: insights into the mechanistic, structural, and evolutionary relationship between isomer-specific 3-chloroacrylic acid dehalogenases.</title>
        <authorList>
            <person name="Poelarends G.J."/>
            <person name="Serrano H."/>
            <person name="Person M.D."/>
            <person name="Johnson W.H.Jr."/>
            <person name="Murzin A.G."/>
            <person name="Whitman C.P."/>
        </authorList>
    </citation>
    <scope>NUCLEOTIDE SEQUENCE</scope>
    <source>
        <strain evidence="2">FG41</strain>
    </source>
</reference>